<dbReference type="SUPFAM" id="SSF53098">
    <property type="entry name" value="Ribonuclease H-like"/>
    <property type="match status" value="1"/>
</dbReference>
<dbReference type="PANTHER" id="PTHR37984:SF5">
    <property type="entry name" value="PROTEIN NYNRIN-LIKE"/>
    <property type="match status" value="1"/>
</dbReference>
<dbReference type="OrthoDB" id="5865975at2759"/>
<evidence type="ECO:0000313" key="3">
    <source>
        <dbReference type="Proteomes" id="UP000054783"/>
    </source>
</evidence>
<evidence type="ECO:0000313" key="2">
    <source>
        <dbReference type="EMBL" id="KRY08357.1"/>
    </source>
</evidence>
<evidence type="ECO:0000259" key="1">
    <source>
        <dbReference type="PROSITE" id="PS50994"/>
    </source>
</evidence>
<dbReference type="Gene3D" id="3.30.420.10">
    <property type="entry name" value="Ribonuclease H-like superfamily/Ribonuclease H"/>
    <property type="match status" value="1"/>
</dbReference>
<dbReference type="STRING" id="990121.A0A0V0Z718"/>
<reference evidence="2 3" key="1">
    <citation type="submission" date="2015-01" db="EMBL/GenBank/DDBJ databases">
        <title>Evolution of Trichinella species and genotypes.</title>
        <authorList>
            <person name="Korhonen P.K."/>
            <person name="Edoardo P."/>
            <person name="Giuseppe L.R."/>
            <person name="Gasser R.B."/>
        </authorList>
    </citation>
    <scope>NUCLEOTIDE SEQUENCE [LARGE SCALE GENOMIC DNA]</scope>
    <source>
        <strain evidence="2">ISS2496</strain>
    </source>
</reference>
<comment type="caution">
    <text evidence="2">The sequence shown here is derived from an EMBL/GenBank/DDBJ whole genome shotgun (WGS) entry which is preliminary data.</text>
</comment>
<dbReference type="PANTHER" id="PTHR37984">
    <property type="entry name" value="PROTEIN CBG26694"/>
    <property type="match status" value="1"/>
</dbReference>
<protein>
    <submittedName>
        <fullName evidence="2">Retrovirus-related Pol polyprotein from transposon</fullName>
    </submittedName>
</protein>
<gene>
    <name evidence="2" type="primary">POL</name>
    <name evidence="2" type="ORF">T12_4096</name>
</gene>
<dbReference type="EMBL" id="JYDQ01000341">
    <property type="protein sequence ID" value="KRY08357.1"/>
    <property type="molecule type" value="Genomic_DNA"/>
</dbReference>
<feature type="domain" description="Integrase catalytic" evidence="1">
    <location>
        <begin position="253"/>
        <end position="342"/>
    </location>
</feature>
<dbReference type="GO" id="GO:0015074">
    <property type="term" value="P:DNA integration"/>
    <property type="evidence" value="ECO:0007669"/>
    <property type="project" value="InterPro"/>
</dbReference>
<keyword evidence="3" id="KW-1185">Reference proteome</keyword>
<dbReference type="InterPro" id="IPR050951">
    <property type="entry name" value="Retrovirus_Pol_polyprotein"/>
</dbReference>
<dbReference type="InterPro" id="IPR012337">
    <property type="entry name" value="RNaseH-like_sf"/>
</dbReference>
<dbReference type="AlphaFoldDB" id="A0A0V0Z718"/>
<accession>A0A0V0Z718</accession>
<dbReference type="PROSITE" id="PS50994">
    <property type="entry name" value="INTEGRASE"/>
    <property type="match status" value="1"/>
</dbReference>
<name>A0A0V0Z718_9BILA</name>
<dbReference type="InterPro" id="IPR001584">
    <property type="entry name" value="Integrase_cat-core"/>
</dbReference>
<proteinExistence type="predicted"/>
<organism evidence="2 3">
    <name type="scientific">Trichinella patagoniensis</name>
    <dbReference type="NCBI Taxonomy" id="990121"/>
    <lineage>
        <taxon>Eukaryota</taxon>
        <taxon>Metazoa</taxon>
        <taxon>Ecdysozoa</taxon>
        <taxon>Nematoda</taxon>
        <taxon>Enoplea</taxon>
        <taxon>Dorylaimia</taxon>
        <taxon>Trichinellida</taxon>
        <taxon>Trichinellidae</taxon>
        <taxon>Trichinella</taxon>
    </lineage>
</organism>
<dbReference type="InterPro" id="IPR036397">
    <property type="entry name" value="RNaseH_sf"/>
</dbReference>
<dbReference type="GO" id="GO:0003676">
    <property type="term" value="F:nucleic acid binding"/>
    <property type="evidence" value="ECO:0007669"/>
    <property type="project" value="InterPro"/>
</dbReference>
<sequence>MSALTIAAWVGYATSKPEGQVARWLEQLAEYHFNVLHRPGRAQCNADALSRQRCPQCGISIVAAPTLPVATMEKVAPSRCLSIFDILCTLQAQSTDPTLSMLRSWLASNRRPRHCLTSSDPDLRSLWRDGRGVFRELRNHAQYHVRWPLCVPSNAGQTPVTLFLATHEEGGGRVVSGLPQVCRSKQTDTESQGTPTDARNVLCVPNTGHELLGPLEATPKGVSNALPSGHGSCRRIGWQLVCEIRRAHSPALDQRRSFEFALISEVCKIFDVEKSRSSPYHPQANGLVERTNRTLLNTLAKLCHESKDRSWDQLLPLVTVAYNSAVHETTGQSPFCMLFGKQICLSLNATLDVPPGTARNAEDYIVQLRENLQNVHSTAFDRSRHEQQHNKEIADRKATANLFETDQLGKLDMRWSGPLRVLKQLGVETYHVQDVHTMGTSIFLFQYFILLL</sequence>
<dbReference type="Proteomes" id="UP000054783">
    <property type="component" value="Unassembled WGS sequence"/>
</dbReference>